<dbReference type="AlphaFoldDB" id="A0A8D0HUB9"/>
<reference evidence="1" key="2">
    <citation type="submission" date="2025-09" db="UniProtKB">
        <authorList>
            <consortium name="Ensembl"/>
        </authorList>
    </citation>
    <scope>IDENTIFICATION</scope>
</reference>
<name>A0A8D0HUB9_SPHPU</name>
<dbReference type="GO" id="GO:0046330">
    <property type="term" value="P:positive regulation of JNK cascade"/>
    <property type="evidence" value="ECO:0007669"/>
    <property type="project" value="TreeGrafter"/>
</dbReference>
<organism evidence="1 2">
    <name type="scientific">Sphenodon punctatus</name>
    <name type="common">Tuatara</name>
    <name type="synonym">Hatteria punctata</name>
    <dbReference type="NCBI Taxonomy" id="8508"/>
    <lineage>
        <taxon>Eukaryota</taxon>
        <taxon>Metazoa</taxon>
        <taxon>Chordata</taxon>
        <taxon>Craniata</taxon>
        <taxon>Vertebrata</taxon>
        <taxon>Euteleostomi</taxon>
        <taxon>Lepidosauria</taxon>
        <taxon>Sphenodontia</taxon>
        <taxon>Sphenodontidae</taxon>
        <taxon>Sphenodon</taxon>
    </lineage>
</organism>
<reference evidence="1" key="1">
    <citation type="submission" date="2025-08" db="UniProtKB">
        <authorList>
            <consortium name="Ensembl"/>
        </authorList>
    </citation>
    <scope>IDENTIFICATION</scope>
</reference>
<keyword evidence="2" id="KW-1185">Reference proteome</keyword>
<dbReference type="PANTHER" id="PTHR44813:SF1">
    <property type="entry name" value="MITOGEN-ACTIVATED PROTEIN KINASE-BINDING PROTEIN 1"/>
    <property type="match status" value="1"/>
</dbReference>
<accession>A0A8D0HUB9</accession>
<dbReference type="GO" id="GO:0043124">
    <property type="term" value="P:negative regulation of canonical NF-kappaB signal transduction"/>
    <property type="evidence" value="ECO:0007669"/>
    <property type="project" value="TreeGrafter"/>
</dbReference>
<dbReference type="GO" id="GO:0005737">
    <property type="term" value="C:cytoplasm"/>
    <property type="evidence" value="ECO:0007669"/>
    <property type="project" value="TreeGrafter"/>
</dbReference>
<dbReference type="SUPFAM" id="SSF50978">
    <property type="entry name" value="WD40 repeat-like"/>
    <property type="match status" value="1"/>
</dbReference>
<evidence type="ECO:0000313" key="1">
    <source>
        <dbReference type="Ensembl" id="ENSSPUP00000024141.1"/>
    </source>
</evidence>
<dbReference type="Proteomes" id="UP000694392">
    <property type="component" value="Unplaced"/>
</dbReference>
<dbReference type="Ensembl" id="ENSSPUT00000025748.1">
    <property type="protein sequence ID" value="ENSSPUP00000024141.1"/>
    <property type="gene ID" value="ENSSPUG00000018493.1"/>
</dbReference>
<dbReference type="PANTHER" id="PTHR44813">
    <property type="entry name" value="MITOGEN-ACTIVATED PROTEIN KINASE-BINDING PROTEIN 1"/>
    <property type="match status" value="1"/>
</dbReference>
<sequence length="41" mass="4605">MDVDPSWKYAAIGCQDRNIRIFNISSGKQKKLYKGSQGEDG</sequence>
<evidence type="ECO:0000313" key="2">
    <source>
        <dbReference type="Proteomes" id="UP000694392"/>
    </source>
</evidence>
<dbReference type="InterPro" id="IPR036322">
    <property type="entry name" value="WD40_repeat_dom_sf"/>
</dbReference>
<proteinExistence type="predicted"/>
<dbReference type="InterPro" id="IPR055292">
    <property type="entry name" value="MABP1"/>
</dbReference>
<protein>
    <submittedName>
        <fullName evidence="1">Uncharacterized protein</fullName>
    </submittedName>
</protein>